<comment type="similarity">
    <text evidence="3 10">Belongs to the RFT1 family.</text>
</comment>
<evidence type="ECO:0000256" key="1">
    <source>
        <dbReference type="ARBA" id="ARBA00004477"/>
    </source>
</evidence>
<name>A0A1X2IA97_9FUNG</name>
<comment type="subcellular location">
    <subcellularLocation>
        <location evidence="1 10">Endoplasmic reticulum membrane</location>
        <topology evidence="1 10">Multi-pass membrane protein</topology>
    </subcellularLocation>
</comment>
<evidence type="ECO:0000256" key="11">
    <source>
        <dbReference type="SAM" id="MobiDB-lite"/>
    </source>
</evidence>
<evidence type="ECO:0000256" key="3">
    <source>
        <dbReference type="ARBA" id="ARBA00010288"/>
    </source>
</evidence>
<dbReference type="AlphaFoldDB" id="A0A1X2IA97"/>
<feature type="transmembrane region" description="Helical" evidence="10">
    <location>
        <begin position="235"/>
        <end position="262"/>
    </location>
</feature>
<dbReference type="PANTHER" id="PTHR13117:SF5">
    <property type="entry name" value="PROTEIN RFT1 HOMOLOG"/>
    <property type="match status" value="1"/>
</dbReference>
<protein>
    <recommendedName>
        <fullName evidence="8 10">Man(5)GlcNAc(2)-PP-dolichol translocation protein RFT1</fullName>
    </recommendedName>
</protein>
<evidence type="ECO:0000256" key="7">
    <source>
        <dbReference type="ARBA" id="ARBA00023136"/>
    </source>
</evidence>
<keyword evidence="13" id="KW-1185">Reference proteome</keyword>
<comment type="pathway">
    <text evidence="2">Protein modification; protein glycosylation.</text>
</comment>
<keyword evidence="4 10" id="KW-0812">Transmembrane</keyword>
<keyword evidence="5 10" id="KW-0256">Endoplasmic reticulum</keyword>
<dbReference type="GO" id="GO:0005789">
    <property type="term" value="C:endoplasmic reticulum membrane"/>
    <property type="evidence" value="ECO:0007669"/>
    <property type="project" value="UniProtKB-SubCell"/>
</dbReference>
<keyword evidence="10" id="KW-0813">Transport</keyword>
<feature type="compositionally biased region" description="Low complexity" evidence="11">
    <location>
        <begin position="91"/>
        <end position="110"/>
    </location>
</feature>
<gene>
    <name evidence="12" type="ORF">BCR42DRAFT_331643</name>
</gene>
<dbReference type="Proteomes" id="UP000193560">
    <property type="component" value="Unassembled WGS sequence"/>
</dbReference>
<evidence type="ECO:0000313" key="12">
    <source>
        <dbReference type="EMBL" id="ORZ12692.1"/>
    </source>
</evidence>
<feature type="transmembrane region" description="Helical" evidence="10">
    <location>
        <begin position="392"/>
        <end position="414"/>
    </location>
</feature>
<dbReference type="Pfam" id="PF04506">
    <property type="entry name" value="Rft-1"/>
    <property type="match status" value="1"/>
</dbReference>
<dbReference type="PANTHER" id="PTHR13117">
    <property type="entry name" value="ENDOPLASMIC RETICULUM MULTISPAN TRANSMEMBRANE PROTEIN-RELATED"/>
    <property type="match status" value="1"/>
</dbReference>
<feature type="region of interest" description="Disordered" evidence="11">
    <location>
        <begin position="1"/>
        <end position="23"/>
    </location>
</feature>
<feature type="compositionally biased region" description="Low complexity" evidence="11">
    <location>
        <begin position="12"/>
        <end position="23"/>
    </location>
</feature>
<evidence type="ECO:0000256" key="9">
    <source>
        <dbReference type="ARBA" id="ARBA00045912"/>
    </source>
</evidence>
<evidence type="ECO:0000256" key="2">
    <source>
        <dbReference type="ARBA" id="ARBA00004922"/>
    </source>
</evidence>
<comment type="caution">
    <text evidence="12">The sequence shown here is derived from an EMBL/GenBank/DDBJ whole genome shotgun (WGS) entry which is preliminary data.</text>
</comment>
<dbReference type="EMBL" id="MCGE01000018">
    <property type="protein sequence ID" value="ORZ12692.1"/>
    <property type="molecule type" value="Genomic_DNA"/>
</dbReference>
<dbReference type="STRING" id="90262.A0A1X2IA97"/>
<evidence type="ECO:0000313" key="13">
    <source>
        <dbReference type="Proteomes" id="UP000193560"/>
    </source>
</evidence>
<keyword evidence="7 10" id="KW-0472">Membrane</keyword>
<proteinExistence type="inferred from homology"/>
<feature type="transmembrane region" description="Helical" evidence="10">
    <location>
        <begin position="470"/>
        <end position="491"/>
    </location>
</feature>
<feature type="transmembrane region" description="Helical" evidence="10">
    <location>
        <begin position="137"/>
        <end position="156"/>
    </location>
</feature>
<feature type="transmembrane region" description="Helical" evidence="10">
    <location>
        <begin position="203"/>
        <end position="223"/>
    </location>
</feature>
<feature type="compositionally biased region" description="Basic and acidic residues" evidence="11">
    <location>
        <begin position="1"/>
        <end position="11"/>
    </location>
</feature>
<dbReference type="GO" id="GO:0006488">
    <property type="term" value="P:dolichol-linked oligosaccharide biosynthetic process"/>
    <property type="evidence" value="ECO:0007669"/>
    <property type="project" value="InterPro"/>
</dbReference>
<feature type="transmembrane region" description="Helical" evidence="10">
    <location>
        <begin position="168"/>
        <end position="191"/>
    </location>
</feature>
<evidence type="ECO:0000256" key="5">
    <source>
        <dbReference type="ARBA" id="ARBA00022824"/>
    </source>
</evidence>
<feature type="transmembrane region" description="Helical" evidence="10">
    <location>
        <begin position="530"/>
        <end position="553"/>
    </location>
</feature>
<feature type="transmembrane region" description="Helical" evidence="10">
    <location>
        <begin position="434"/>
        <end position="458"/>
    </location>
</feature>
<organism evidence="12 13">
    <name type="scientific">Absidia repens</name>
    <dbReference type="NCBI Taxonomy" id="90262"/>
    <lineage>
        <taxon>Eukaryota</taxon>
        <taxon>Fungi</taxon>
        <taxon>Fungi incertae sedis</taxon>
        <taxon>Mucoromycota</taxon>
        <taxon>Mucoromycotina</taxon>
        <taxon>Mucoromycetes</taxon>
        <taxon>Mucorales</taxon>
        <taxon>Cunninghamellaceae</taxon>
        <taxon>Absidia</taxon>
    </lineage>
</organism>
<dbReference type="InterPro" id="IPR007594">
    <property type="entry name" value="RFT1"/>
</dbReference>
<sequence>MSTKTEPKDRNNNSSQNDNDHLLSSTTKGASYLILLQLISRMLTFILHQVVLRYTTAETFGIASVKLELLLSTILFISREGYRCALVRGGDASTTTTTTKDTTDATSSAAKNDDTRHTAVPDNTVAGLEQKVTNISYIPTALGLVTTCFACGYYLSTIDDVVASTYPHYRTSVVLFGAAALIELCVEPLFIMALNRMYFQLRVSVEGVAVVLRCLITFSLTLLGARQVKDGGDNAYGVLAFALAQFVFGLTMALGYAGFFLYKVKRNEMTLSSLFPKKLKSSDGIGTKLVTLIFFREYWFDSALTTLGSTLTKQSLLKHVLTEGDKMLVSVLSSDSDQGVYAFVVNYGSLIVRILFQPLEETGRTLFSKLLGKADSVNGKTSEDSNRMAIDVLMLIIRFHVILGLVFMCFATNYTSTLIDLLVGRKWSQSAGNAPVVLSFYCVYVPVMGINGITEGFVQAVASKSDLAKLSYYMVGFSLCFIGAGILFMHVLQLGAIGLVLANMFNLAIRIGYSWIFIRKFFSRSDSKNKLALTSWLPSGATLLAFGVSWVITRCSELWIGWQSLSQKALHIGVGGTCFALVCLVM</sequence>
<feature type="region of interest" description="Disordered" evidence="11">
    <location>
        <begin position="91"/>
        <end position="116"/>
    </location>
</feature>
<dbReference type="GO" id="GO:0034203">
    <property type="term" value="P:glycolipid translocation"/>
    <property type="evidence" value="ECO:0007669"/>
    <property type="project" value="TreeGrafter"/>
</dbReference>
<evidence type="ECO:0000256" key="10">
    <source>
        <dbReference type="RuleBase" id="RU365067"/>
    </source>
</evidence>
<feature type="transmembrane region" description="Helical" evidence="10">
    <location>
        <begin position="497"/>
        <end position="518"/>
    </location>
</feature>
<comment type="function">
    <text evidence="9 10">Intramembrane glycolipid transporter that operates in the biosynthetic pathway of dolichol-linked oligosaccharides, the glycan precursors employed in protein asparagine (N)-glycosylation. The sequential addition of sugars to dolichol pyrophosphate produces dolichol-linked oligosaccharides containing fourteen sugars, including two GlcNAcs, nine mannoses and three glucoses. Once assembled, the oligosaccharide is transferred from the lipid to nascent proteins by oligosaccharyltransferases. The assembly of dolichol-linked oligosaccharides begins on the cytosolic side of the endoplasmic reticulum membrane and finishes in its lumen. RFT1 could mediate the translocation of the cytosolically oriented intermediate DolPP-GlcNAc2Man5, produced by ALG11, into the ER lumen where dolichol-linked oligosaccharides assembly continues. However, the intramembrane lipid transporter activity could not be confirmed in vitro.</text>
</comment>
<accession>A0A1X2IA97</accession>
<reference evidence="12 13" key="1">
    <citation type="submission" date="2016-07" db="EMBL/GenBank/DDBJ databases">
        <title>Pervasive Adenine N6-methylation of Active Genes in Fungi.</title>
        <authorList>
            <consortium name="DOE Joint Genome Institute"/>
            <person name="Mondo S.J."/>
            <person name="Dannebaum R.O."/>
            <person name="Kuo R.C."/>
            <person name="Labutti K."/>
            <person name="Haridas S."/>
            <person name="Kuo A."/>
            <person name="Salamov A."/>
            <person name="Ahrendt S.R."/>
            <person name="Lipzen A."/>
            <person name="Sullivan W."/>
            <person name="Andreopoulos W.B."/>
            <person name="Clum A."/>
            <person name="Lindquist E."/>
            <person name="Daum C."/>
            <person name="Ramamoorthy G.K."/>
            <person name="Gryganskyi A."/>
            <person name="Culley D."/>
            <person name="Magnuson J.K."/>
            <person name="James T.Y."/>
            <person name="O'Malley M.A."/>
            <person name="Stajich J.E."/>
            <person name="Spatafora J.W."/>
            <person name="Visel A."/>
            <person name="Grigoriev I.V."/>
        </authorList>
    </citation>
    <scope>NUCLEOTIDE SEQUENCE [LARGE SCALE GENOMIC DNA]</scope>
    <source>
        <strain evidence="12 13">NRRL 1336</strain>
    </source>
</reference>
<feature type="transmembrane region" description="Helical" evidence="10">
    <location>
        <begin position="565"/>
        <end position="585"/>
    </location>
</feature>
<evidence type="ECO:0000256" key="6">
    <source>
        <dbReference type="ARBA" id="ARBA00022989"/>
    </source>
</evidence>
<evidence type="ECO:0000256" key="4">
    <source>
        <dbReference type="ARBA" id="ARBA00022692"/>
    </source>
</evidence>
<evidence type="ECO:0000256" key="8">
    <source>
        <dbReference type="ARBA" id="ARBA00044793"/>
    </source>
</evidence>
<dbReference type="OrthoDB" id="9979195at2759"/>
<keyword evidence="6 10" id="KW-1133">Transmembrane helix</keyword>